<evidence type="ECO:0000256" key="1">
    <source>
        <dbReference type="ARBA" id="ARBA00022737"/>
    </source>
</evidence>
<dbReference type="InterPro" id="IPR002110">
    <property type="entry name" value="Ankyrin_rpt"/>
</dbReference>
<dbReference type="Pfam" id="PF12796">
    <property type="entry name" value="Ank_2"/>
    <property type="match status" value="2"/>
</dbReference>
<evidence type="ECO:0000313" key="5">
    <source>
        <dbReference type="Proteomes" id="UP000276133"/>
    </source>
</evidence>
<comment type="caution">
    <text evidence="4">The sequence shown here is derived from an EMBL/GenBank/DDBJ whole genome shotgun (WGS) entry which is preliminary data.</text>
</comment>
<feature type="repeat" description="ANK" evidence="3">
    <location>
        <begin position="248"/>
        <end position="280"/>
    </location>
</feature>
<dbReference type="InterPro" id="IPR050776">
    <property type="entry name" value="Ank_Repeat/CDKN_Inhibitor"/>
</dbReference>
<feature type="repeat" description="ANK" evidence="3">
    <location>
        <begin position="345"/>
        <end position="377"/>
    </location>
</feature>
<reference evidence="4 5" key="1">
    <citation type="journal article" date="2018" name="Sci. Rep.">
        <title>Genomic signatures of local adaptation to the degree of environmental predictability in rotifers.</title>
        <authorList>
            <person name="Franch-Gras L."/>
            <person name="Hahn C."/>
            <person name="Garcia-Roger E.M."/>
            <person name="Carmona M.J."/>
            <person name="Serra M."/>
            <person name="Gomez A."/>
        </authorList>
    </citation>
    <scope>NUCLEOTIDE SEQUENCE [LARGE SCALE GENOMIC DNA]</scope>
    <source>
        <strain evidence="4">HYR1</strain>
    </source>
</reference>
<dbReference type="AlphaFoldDB" id="A0A3M7SVM2"/>
<dbReference type="OrthoDB" id="194358at2759"/>
<evidence type="ECO:0000313" key="4">
    <source>
        <dbReference type="EMBL" id="RNA39881.1"/>
    </source>
</evidence>
<dbReference type="PROSITE" id="PS50297">
    <property type="entry name" value="ANK_REP_REGION"/>
    <property type="match status" value="2"/>
</dbReference>
<dbReference type="SMART" id="SM00248">
    <property type="entry name" value="ANK"/>
    <property type="match status" value="7"/>
</dbReference>
<gene>
    <name evidence="4" type="ORF">BpHYR1_012487</name>
</gene>
<dbReference type="EMBL" id="REGN01000698">
    <property type="protein sequence ID" value="RNA39881.1"/>
    <property type="molecule type" value="Genomic_DNA"/>
</dbReference>
<dbReference type="STRING" id="10195.A0A3M7SVM2"/>
<dbReference type="PROSITE" id="PS50088">
    <property type="entry name" value="ANK_REPEAT"/>
    <property type="match status" value="2"/>
</dbReference>
<keyword evidence="2 3" id="KW-0040">ANK repeat</keyword>
<sequence length="540" mass="60877">MSKANKDLVFLNQNLKVTPGVSRENTSLSTSKPTKFNKRDQRESWLQHLHGNPNVDRLVEDIRVKPSLNILQNDLKKEFEDFLSISVNNSIQKFKPADTENNDTSFFLTQIENPSRIEFPNYEQNINTDKTTDRPKITTNNKKNFQLALIPTEKESKKYQDLLQLKQVIQSLKTNELPNFQAEFHQLCQFDDDAKFLENLKIESNSRIVEEKNGLGRCGIHECCIRGNTNLLAKLIPYSKNINAQDNNGCTAAHIAAKFGQVECLKILYDHGIDLSLPDKNGKILTHYAAEFNHPKVIELCLELEISLATRCKSGKLPIHYASEFGSLETLKKIVSIDLSVRDGNGNTAAHLAVQTDRLNCLKYLVKLGLPLNNTKNKMGRNVPHEACYFGAINCLHWMFESDLVDLNSFDDLNNSLAHSCCAGGQAESLNCCIQHNVDICSLNLNLETPIELARKIGKGLHIEKAIKNEITCGHCVKNALSLKIQKENEKTVPERIIEKNYDNIYCKNRNAVIKSAGNAKTMPKSAKRDLVAQFFGPEI</sequence>
<organism evidence="4 5">
    <name type="scientific">Brachionus plicatilis</name>
    <name type="common">Marine rotifer</name>
    <name type="synonym">Brachionus muelleri</name>
    <dbReference type="NCBI Taxonomy" id="10195"/>
    <lineage>
        <taxon>Eukaryota</taxon>
        <taxon>Metazoa</taxon>
        <taxon>Spiralia</taxon>
        <taxon>Gnathifera</taxon>
        <taxon>Rotifera</taxon>
        <taxon>Eurotatoria</taxon>
        <taxon>Monogononta</taxon>
        <taxon>Pseudotrocha</taxon>
        <taxon>Ploima</taxon>
        <taxon>Brachionidae</taxon>
        <taxon>Brachionus</taxon>
    </lineage>
</organism>
<name>A0A3M7SVM2_BRAPC</name>
<dbReference type="PANTHER" id="PTHR24201">
    <property type="entry name" value="ANK_REP_REGION DOMAIN-CONTAINING PROTEIN"/>
    <property type="match status" value="1"/>
</dbReference>
<evidence type="ECO:0000256" key="2">
    <source>
        <dbReference type="ARBA" id="ARBA00023043"/>
    </source>
</evidence>
<dbReference type="InterPro" id="IPR036770">
    <property type="entry name" value="Ankyrin_rpt-contain_sf"/>
</dbReference>
<keyword evidence="1" id="KW-0677">Repeat</keyword>
<dbReference type="SUPFAM" id="SSF48403">
    <property type="entry name" value="Ankyrin repeat"/>
    <property type="match status" value="1"/>
</dbReference>
<keyword evidence="5" id="KW-1185">Reference proteome</keyword>
<dbReference type="Gene3D" id="1.25.40.20">
    <property type="entry name" value="Ankyrin repeat-containing domain"/>
    <property type="match status" value="2"/>
</dbReference>
<proteinExistence type="predicted"/>
<dbReference type="Proteomes" id="UP000276133">
    <property type="component" value="Unassembled WGS sequence"/>
</dbReference>
<evidence type="ECO:0000256" key="3">
    <source>
        <dbReference type="PROSITE-ProRule" id="PRU00023"/>
    </source>
</evidence>
<protein>
    <submittedName>
        <fullName evidence="4">Ankyrin repeat</fullName>
    </submittedName>
</protein>
<accession>A0A3M7SVM2</accession>